<proteinExistence type="inferred from homology"/>
<dbReference type="SUPFAM" id="SSF48264">
    <property type="entry name" value="Cytochrome P450"/>
    <property type="match status" value="1"/>
</dbReference>
<dbReference type="EMBL" id="FNBM01000009">
    <property type="protein sequence ID" value="SDG30901.1"/>
    <property type="molecule type" value="Genomic_DNA"/>
</dbReference>
<comment type="similarity">
    <text evidence="1">Belongs to the cytochrome P450 family.</text>
</comment>
<dbReference type="GO" id="GO:0016705">
    <property type="term" value="F:oxidoreductase activity, acting on paired donors, with incorporation or reduction of molecular oxygen"/>
    <property type="evidence" value="ECO:0007669"/>
    <property type="project" value="InterPro"/>
</dbReference>
<keyword evidence="2" id="KW-0349">Heme</keyword>
<feature type="binding site" description="axial binding residue" evidence="2">
    <location>
        <position position="359"/>
    </location>
    <ligand>
        <name>heme</name>
        <dbReference type="ChEBI" id="CHEBI:30413"/>
    </ligand>
    <ligandPart>
        <name>Fe</name>
        <dbReference type="ChEBI" id="CHEBI:18248"/>
    </ligandPart>
</feature>
<dbReference type="CDD" id="cd11067">
    <property type="entry name" value="CYP152"/>
    <property type="match status" value="1"/>
</dbReference>
<dbReference type="PANTHER" id="PTHR46696">
    <property type="entry name" value="P450, PUTATIVE (EUROFUNG)-RELATED"/>
    <property type="match status" value="1"/>
</dbReference>
<dbReference type="PRINTS" id="PR00463">
    <property type="entry name" value="EP450I"/>
</dbReference>
<dbReference type="RefSeq" id="WP_167357683.1">
    <property type="nucleotide sequence ID" value="NZ_FNBM01000009.1"/>
</dbReference>
<dbReference type="InterPro" id="IPR002401">
    <property type="entry name" value="Cyt_P450_E_grp-I"/>
</dbReference>
<comment type="cofactor">
    <cofactor evidence="2">
        <name>heme</name>
        <dbReference type="ChEBI" id="CHEBI:30413"/>
    </cofactor>
</comment>
<dbReference type="InterPro" id="IPR001128">
    <property type="entry name" value="Cyt_P450"/>
</dbReference>
<dbReference type="Gene3D" id="1.10.630.10">
    <property type="entry name" value="Cytochrome P450"/>
    <property type="match status" value="1"/>
</dbReference>
<dbReference type="Proteomes" id="UP000243378">
    <property type="component" value="Unassembled WGS sequence"/>
</dbReference>
<sequence>MPVPRDSHLDSSFALLREGYGFIGNRCRRLRSPVFQCRILLQRTYCLQGHDAAAMFYENPNLSRVGAAPRMLVKTLFGAGAIQGMDGPAHHDRKALFIELLTRESAARLVEGVEQELLDSLDAWVAAESVDVLSELQGVLYRAVNRWAGVPAEHLSARHQAQLVALIEGAGSAGLEHFRGRSARKQAERWGAELIEAQRRAGGTLLPADSPAAKIAAYRENAELLAPRVAAVELLNVLRPIVAVAYFVLYGLVELARHPQWRESLQDDDRLLLPFVQEVRRLYAFFPFTAARVVNDFQWQGLELKRGSRVLLDLYGSNRDPKVWPEPDRFHPPRFVDLPLDAYTLISQGGGDHHTGHRCAGEWLTIDIMQTCLQVLCRRVRYQAPVIEEQPLRNCFPMKFSRRFEISRVQWLAEQRRTSE</sequence>
<keyword evidence="2" id="KW-0408">Iron</keyword>
<keyword evidence="2" id="KW-0479">Metal-binding</keyword>
<dbReference type="InterPro" id="IPR036396">
    <property type="entry name" value="Cyt_P450_sf"/>
</dbReference>
<dbReference type="STRING" id="640205.SAMN05216381_3673"/>
<dbReference type="PANTHER" id="PTHR46696:SF6">
    <property type="entry name" value="P450, PUTATIVE (EUROFUNG)-RELATED"/>
    <property type="match status" value="1"/>
</dbReference>
<protein>
    <submittedName>
        <fullName evidence="3">Fatty-acid peroxygenase</fullName>
    </submittedName>
</protein>
<evidence type="ECO:0000313" key="3">
    <source>
        <dbReference type="EMBL" id="SDG30901.1"/>
    </source>
</evidence>
<dbReference type="AlphaFoldDB" id="A0A1G7T6N6"/>
<dbReference type="GO" id="GO:0005506">
    <property type="term" value="F:iron ion binding"/>
    <property type="evidence" value="ECO:0007669"/>
    <property type="project" value="InterPro"/>
</dbReference>
<evidence type="ECO:0000313" key="4">
    <source>
        <dbReference type="Proteomes" id="UP000243378"/>
    </source>
</evidence>
<dbReference type="Pfam" id="PF00067">
    <property type="entry name" value="p450"/>
    <property type="match status" value="1"/>
</dbReference>
<dbReference type="GO" id="GO:0020037">
    <property type="term" value="F:heme binding"/>
    <property type="evidence" value="ECO:0007669"/>
    <property type="project" value="InterPro"/>
</dbReference>
<accession>A0A1G7T6N6</accession>
<evidence type="ECO:0000256" key="1">
    <source>
        <dbReference type="ARBA" id="ARBA00010617"/>
    </source>
</evidence>
<reference evidence="3 4" key="1">
    <citation type="submission" date="2016-10" db="EMBL/GenBank/DDBJ databases">
        <authorList>
            <person name="de Groot N.N."/>
        </authorList>
    </citation>
    <scope>NUCLEOTIDE SEQUENCE [LARGE SCALE GENOMIC DNA]</scope>
    <source>
        <strain evidence="3 4">LMG 25475</strain>
    </source>
</reference>
<organism evidence="3 4">
    <name type="scientific">Phytopseudomonas seleniipraecipitans</name>
    <dbReference type="NCBI Taxonomy" id="640205"/>
    <lineage>
        <taxon>Bacteria</taxon>
        <taxon>Pseudomonadati</taxon>
        <taxon>Pseudomonadota</taxon>
        <taxon>Gammaproteobacteria</taxon>
        <taxon>Pseudomonadales</taxon>
        <taxon>Pseudomonadaceae</taxon>
        <taxon>Phytopseudomonas</taxon>
    </lineage>
</organism>
<name>A0A1G7T6N6_9GAMM</name>
<dbReference type="GO" id="GO:0004497">
    <property type="term" value="F:monooxygenase activity"/>
    <property type="evidence" value="ECO:0007669"/>
    <property type="project" value="InterPro"/>
</dbReference>
<gene>
    <name evidence="3" type="ORF">SAMN05216381_3673</name>
</gene>
<evidence type="ECO:0000256" key="2">
    <source>
        <dbReference type="PIRSR" id="PIRSR602401-1"/>
    </source>
</evidence>